<dbReference type="GO" id="GO:0055086">
    <property type="term" value="P:nucleobase-containing small molecule metabolic process"/>
    <property type="evidence" value="ECO:0007669"/>
    <property type="project" value="UniProtKB-ARBA"/>
</dbReference>
<comment type="pathway">
    <text evidence="8">Pyrimidine metabolism.</text>
</comment>
<comment type="caution">
    <text evidence="10">The sequence shown here is derived from an EMBL/GenBank/DDBJ whole genome shotgun (WGS) entry which is preliminary data.</text>
</comment>
<evidence type="ECO:0000256" key="5">
    <source>
        <dbReference type="ARBA" id="ARBA00022723"/>
    </source>
</evidence>
<dbReference type="GO" id="GO:0005737">
    <property type="term" value="C:cytoplasm"/>
    <property type="evidence" value="ECO:0007669"/>
    <property type="project" value="UniProtKB-SubCell"/>
</dbReference>
<evidence type="ECO:0000313" key="11">
    <source>
        <dbReference type="Proteomes" id="UP000825933"/>
    </source>
</evidence>
<gene>
    <name evidence="10" type="ORF">K8N75_01670</name>
</gene>
<dbReference type="GO" id="GO:0008835">
    <property type="term" value="F:diaminohydroxyphosphoribosylaminopyrimidine deaminase activity"/>
    <property type="evidence" value="ECO:0007669"/>
    <property type="project" value="TreeGrafter"/>
</dbReference>
<dbReference type="AlphaFoldDB" id="A0A8T5UYV2"/>
<organism evidence="10 11">
    <name type="scientific">Methanobacterium spitsbergense</name>
    <dbReference type="NCBI Taxonomy" id="2874285"/>
    <lineage>
        <taxon>Archaea</taxon>
        <taxon>Methanobacteriati</taxon>
        <taxon>Methanobacteriota</taxon>
        <taxon>Methanomada group</taxon>
        <taxon>Methanobacteria</taxon>
        <taxon>Methanobacteriales</taxon>
        <taxon>Methanobacteriaceae</taxon>
        <taxon>Methanobacterium</taxon>
    </lineage>
</organism>
<keyword evidence="6" id="KW-0378">Hydrolase</keyword>
<evidence type="ECO:0000259" key="9">
    <source>
        <dbReference type="PROSITE" id="PS51747"/>
    </source>
</evidence>
<evidence type="ECO:0000256" key="1">
    <source>
        <dbReference type="ARBA" id="ARBA00001947"/>
    </source>
</evidence>
<evidence type="ECO:0000256" key="4">
    <source>
        <dbReference type="ARBA" id="ARBA00022490"/>
    </source>
</evidence>
<protein>
    <submittedName>
        <fullName evidence="10">Nucleoside deaminase</fullName>
    </submittedName>
</protein>
<dbReference type="EMBL" id="JAIOUQ010000003">
    <property type="protein sequence ID" value="MBZ2164761.1"/>
    <property type="molecule type" value="Genomic_DNA"/>
</dbReference>
<proteinExistence type="predicted"/>
<dbReference type="FunFam" id="3.40.140.10:FF:000016">
    <property type="entry name" value="Cytosine deaminase"/>
    <property type="match status" value="1"/>
</dbReference>
<evidence type="ECO:0000256" key="2">
    <source>
        <dbReference type="ARBA" id="ARBA00004496"/>
    </source>
</evidence>
<dbReference type="RefSeq" id="WP_223790435.1">
    <property type="nucleotide sequence ID" value="NZ_JAIOUQ010000003.1"/>
</dbReference>
<dbReference type="InterPro" id="IPR002125">
    <property type="entry name" value="CMP_dCMP_dom"/>
</dbReference>
<sequence length="152" mass="17361">MKEKNHQYMKEAIKEAKISLKESGIPIGAVLVENKNIKGRGHNKLLQDDSTILHAEMDCIENAGRLKGVDYKKCTLYTTLSPCEMCSGTIILYKIPRVVMGENKTLKGPEEYLIENGVELINMNLDECKIILENFIQKNPDLWNEEIERVHD</sequence>
<dbReference type="GO" id="GO:0072527">
    <property type="term" value="P:pyrimidine-containing compound metabolic process"/>
    <property type="evidence" value="ECO:0007669"/>
    <property type="project" value="UniProtKB-ARBA"/>
</dbReference>
<keyword evidence="5" id="KW-0479">Metal-binding</keyword>
<accession>A0A8T5UYV2</accession>
<keyword evidence="7" id="KW-0862">Zinc</keyword>
<evidence type="ECO:0000256" key="7">
    <source>
        <dbReference type="ARBA" id="ARBA00022833"/>
    </source>
</evidence>
<evidence type="ECO:0000256" key="6">
    <source>
        <dbReference type="ARBA" id="ARBA00022801"/>
    </source>
</evidence>
<dbReference type="GO" id="GO:0046872">
    <property type="term" value="F:metal ion binding"/>
    <property type="evidence" value="ECO:0007669"/>
    <property type="project" value="UniProtKB-KW"/>
</dbReference>
<feature type="domain" description="CMP/dCMP-type deaminase" evidence="9">
    <location>
        <begin position="3"/>
        <end position="120"/>
    </location>
</feature>
<dbReference type="InterPro" id="IPR016193">
    <property type="entry name" value="Cytidine_deaminase-like"/>
</dbReference>
<reference evidence="11" key="1">
    <citation type="journal article" date="2022" name="Microbiol. Resour. Announc.">
        <title>Draft Genome Sequence of a Methanogenic Archaeon from West Spitsbergen Permafrost.</title>
        <authorList>
            <person name="Trubitsyn V."/>
            <person name="Rivkina E."/>
            <person name="Shcherbakova V."/>
        </authorList>
    </citation>
    <scope>NUCLEOTIDE SEQUENCE [LARGE SCALE GENOMIC DNA]</scope>
    <source>
        <strain evidence="11">VT</strain>
    </source>
</reference>
<dbReference type="Proteomes" id="UP000825933">
    <property type="component" value="Unassembled WGS sequence"/>
</dbReference>
<dbReference type="Gene3D" id="3.40.140.10">
    <property type="entry name" value="Cytidine Deaminase, domain 2"/>
    <property type="match status" value="1"/>
</dbReference>
<dbReference type="PROSITE" id="PS51747">
    <property type="entry name" value="CYT_DCMP_DEAMINASES_2"/>
    <property type="match status" value="1"/>
</dbReference>
<dbReference type="SUPFAM" id="SSF53927">
    <property type="entry name" value="Cytidine deaminase-like"/>
    <property type="match status" value="1"/>
</dbReference>
<evidence type="ECO:0000256" key="3">
    <source>
        <dbReference type="ARBA" id="ARBA00011738"/>
    </source>
</evidence>
<keyword evidence="4" id="KW-0963">Cytoplasm</keyword>
<dbReference type="CDD" id="cd01285">
    <property type="entry name" value="nucleoside_deaminase"/>
    <property type="match status" value="1"/>
</dbReference>
<keyword evidence="11" id="KW-1185">Reference proteome</keyword>
<comment type="subunit">
    <text evidence="3">Homodimer.</text>
</comment>
<dbReference type="PANTHER" id="PTHR11079">
    <property type="entry name" value="CYTOSINE DEAMINASE FAMILY MEMBER"/>
    <property type="match status" value="1"/>
</dbReference>
<dbReference type="PANTHER" id="PTHR11079:SF190">
    <property type="entry name" value="CYTOSINE DEAMINASE"/>
    <property type="match status" value="1"/>
</dbReference>
<evidence type="ECO:0000313" key="10">
    <source>
        <dbReference type="EMBL" id="MBZ2164761.1"/>
    </source>
</evidence>
<evidence type="ECO:0000256" key="8">
    <source>
        <dbReference type="ARBA" id="ARBA00060693"/>
    </source>
</evidence>
<name>A0A8T5UYV2_9EURY</name>
<comment type="subcellular location">
    <subcellularLocation>
        <location evidence="2">Cytoplasm</location>
    </subcellularLocation>
</comment>
<dbReference type="Pfam" id="PF00383">
    <property type="entry name" value="dCMP_cyt_deam_1"/>
    <property type="match status" value="1"/>
</dbReference>
<comment type="cofactor">
    <cofactor evidence="1">
        <name>Zn(2+)</name>
        <dbReference type="ChEBI" id="CHEBI:29105"/>
    </cofactor>
</comment>